<dbReference type="Proteomes" id="UP001241605">
    <property type="component" value="Chromosome"/>
</dbReference>
<proteinExistence type="predicted"/>
<accession>A0ABY8QEF3</accession>
<gene>
    <name evidence="1" type="ORF">QF118_13880</name>
</gene>
<evidence type="ECO:0000313" key="1">
    <source>
        <dbReference type="EMBL" id="WGW03014.1"/>
    </source>
</evidence>
<dbReference type="EMBL" id="CP124616">
    <property type="protein sequence ID" value="WGW03014.1"/>
    <property type="molecule type" value="Genomic_DNA"/>
</dbReference>
<dbReference type="RefSeq" id="WP_282299642.1">
    <property type="nucleotide sequence ID" value="NZ_CP124616.1"/>
</dbReference>
<reference evidence="1 2" key="1">
    <citation type="submission" date="2023-05" db="EMBL/GenBank/DDBJ databases">
        <title>YMD87, complete Genome.</title>
        <authorList>
            <person name="Zhang J."/>
            <person name="Xu X."/>
        </authorList>
    </citation>
    <scope>NUCLEOTIDE SEQUENCE [LARGE SCALE GENOMIC DNA]</scope>
    <source>
        <strain evidence="1 2">YMD87</strain>
    </source>
</reference>
<evidence type="ECO:0000313" key="2">
    <source>
        <dbReference type="Proteomes" id="UP001241605"/>
    </source>
</evidence>
<protein>
    <submittedName>
        <fullName evidence="1">Uncharacterized protein</fullName>
    </submittedName>
</protein>
<organism evidence="1 2">
    <name type="scientific">Tropicibacter oceani</name>
    <dbReference type="NCBI Taxonomy" id="3058420"/>
    <lineage>
        <taxon>Bacteria</taxon>
        <taxon>Pseudomonadati</taxon>
        <taxon>Pseudomonadota</taxon>
        <taxon>Alphaproteobacteria</taxon>
        <taxon>Rhodobacterales</taxon>
        <taxon>Roseobacteraceae</taxon>
        <taxon>Tropicibacter</taxon>
    </lineage>
</organism>
<name>A0ABY8QEF3_9RHOB</name>
<sequence length="51" mass="5205">MMTNGRAEVVLKPPVPVSTQFLPASEARAMPAATAQAASAYKAAKGAFALD</sequence>
<keyword evidence="2" id="KW-1185">Reference proteome</keyword>